<evidence type="ECO:0000313" key="1">
    <source>
        <dbReference type="EMBL" id="RXK47717.1"/>
    </source>
</evidence>
<dbReference type="Proteomes" id="UP000289691">
    <property type="component" value="Unassembled WGS sequence"/>
</dbReference>
<dbReference type="EMBL" id="RDFA01000005">
    <property type="protein sequence ID" value="RXK47717.1"/>
    <property type="molecule type" value="Genomic_DNA"/>
</dbReference>
<gene>
    <name evidence="1" type="ORF">EAF64_13745</name>
</gene>
<keyword evidence="2" id="KW-1185">Reference proteome</keyword>
<dbReference type="RefSeq" id="WP_129069571.1">
    <property type="nucleotide sequence ID" value="NZ_RDFA01000005.1"/>
</dbReference>
<comment type="caution">
    <text evidence="1">The sequence shown here is derived from an EMBL/GenBank/DDBJ whole genome shotgun (WGS) entry which is preliminary data.</text>
</comment>
<reference evidence="1 2" key="1">
    <citation type="submission" date="2019-01" db="EMBL/GenBank/DDBJ databases">
        <title>Halorientalis sp. F13-25 a new haloarchaeum isolated from hypersaline water.</title>
        <authorList>
            <person name="Ana D.-V."/>
            <person name="Cristina S.-P."/>
            <person name="Antonio V."/>
        </authorList>
    </citation>
    <scope>NUCLEOTIDE SEQUENCE [LARGE SCALE GENOMIC DNA]</scope>
    <source>
        <strain evidence="1 2">F13-25</strain>
    </source>
</reference>
<evidence type="ECO:0000313" key="2">
    <source>
        <dbReference type="Proteomes" id="UP000289691"/>
    </source>
</evidence>
<organism evidence="1 2">
    <name type="scientific">Halorientalis pallida</name>
    <dbReference type="NCBI Taxonomy" id="2479928"/>
    <lineage>
        <taxon>Archaea</taxon>
        <taxon>Methanobacteriati</taxon>
        <taxon>Methanobacteriota</taxon>
        <taxon>Stenosarchaea group</taxon>
        <taxon>Halobacteria</taxon>
        <taxon>Halobacteriales</taxon>
        <taxon>Haloarculaceae</taxon>
        <taxon>Halorientalis</taxon>
    </lineage>
</organism>
<name>A0A498KSI2_9EURY</name>
<sequence length="115" mass="13074">MYTYGGDEFEFAFGEAESGFPSIDPDSETDIYIFVLVSTPERESPIPTDTSETDNWVSTHEHTGNYMALILGWMFAHSIQGEAIGNLTDRSGNFTRLHTRDMYEVFMRTSVNPEF</sequence>
<protein>
    <submittedName>
        <fullName evidence="1">Uncharacterized protein</fullName>
    </submittedName>
</protein>
<accession>A0A498KSI2</accession>
<proteinExistence type="predicted"/>
<dbReference type="AlphaFoldDB" id="A0A498KSI2"/>